<dbReference type="InterPro" id="IPR036864">
    <property type="entry name" value="Zn2-C6_fun-type_DNA-bd_sf"/>
</dbReference>
<accession>A0A6A5ZU80</accession>
<gene>
    <name evidence="3" type="ORF">BDV96DRAFT_593515</name>
</gene>
<evidence type="ECO:0000313" key="3">
    <source>
        <dbReference type="EMBL" id="KAF2123059.1"/>
    </source>
</evidence>
<reference evidence="3" key="1">
    <citation type="journal article" date="2020" name="Stud. Mycol.">
        <title>101 Dothideomycetes genomes: a test case for predicting lifestyles and emergence of pathogens.</title>
        <authorList>
            <person name="Haridas S."/>
            <person name="Albert R."/>
            <person name="Binder M."/>
            <person name="Bloem J."/>
            <person name="Labutti K."/>
            <person name="Salamov A."/>
            <person name="Andreopoulos B."/>
            <person name="Baker S."/>
            <person name="Barry K."/>
            <person name="Bills G."/>
            <person name="Bluhm B."/>
            <person name="Cannon C."/>
            <person name="Castanera R."/>
            <person name="Culley D."/>
            <person name="Daum C."/>
            <person name="Ezra D."/>
            <person name="Gonzalez J."/>
            <person name="Henrissat B."/>
            <person name="Kuo A."/>
            <person name="Liang C."/>
            <person name="Lipzen A."/>
            <person name="Lutzoni F."/>
            <person name="Magnuson J."/>
            <person name="Mondo S."/>
            <person name="Nolan M."/>
            <person name="Ohm R."/>
            <person name="Pangilinan J."/>
            <person name="Park H.-J."/>
            <person name="Ramirez L."/>
            <person name="Alfaro M."/>
            <person name="Sun H."/>
            <person name="Tritt A."/>
            <person name="Yoshinaga Y."/>
            <person name="Zwiers L.-H."/>
            <person name="Turgeon B."/>
            <person name="Goodwin S."/>
            <person name="Spatafora J."/>
            <person name="Crous P."/>
            <person name="Grigoriev I."/>
        </authorList>
    </citation>
    <scope>NUCLEOTIDE SEQUENCE</scope>
    <source>
        <strain evidence="3">CBS 627.86</strain>
    </source>
</reference>
<dbReference type="Proteomes" id="UP000799770">
    <property type="component" value="Unassembled WGS sequence"/>
</dbReference>
<organism evidence="3 4">
    <name type="scientific">Lophiotrema nucula</name>
    <dbReference type="NCBI Taxonomy" id="690887"/>
    <lineage>
        <taxon>Eukaryota</taxon>
        <taxon>Fungi</taxon>
        <taxon>Dikarya</taxon>
        <taxon>Ascomycota</taxon>
        <taxon>Pezizomycotina</taxon>
        <taxon>Dothideomycetes</taxon>
        <taxon>Pleosporomycetidae</taxon>
        <taxon>Pleosporales</taxon>
        <taxon>Lophiotremataceae</taxon>
        <taxon>Lophiotrema</taxon>
    </lineage>
</organism>
<proteinExistence type="predicted"/>
<keyword evidence="1" id="KW-0175">Coiled coil</keyword>
<sequence>MNANAPQTQSLEEQLKAAHTEIARLKQEQVTNNDIYTMNVLKTGRLKRELERAGEQRIGLLDATMALSFKAVELRQEIESLKGERESLLNRVRDVKEDGFNRGTKRKADSNDLEPSTKKSKNIDRVVVCIFCFKYDFTCDGGEPCQHCVKHGRICKRAKCDMFEDCQIPNCTRAHMDDTNYKNVVFAGRVPKAKFPQPGKPRSRKPKPRKENRISGGP</sequence>
<name>A0A6A5ZU80_9PLEO</name>
<dbReference type="EMBL" id="ML977310">
    <property type="protein sequence ID" value="KAF2123059.1"/>
    <property type="molecule type" value="Genomic_DNA"/>
</dbReference>
<dbReference type="Gene3D" id="4.10.240.10">
    <property type="entry name" value="Zn(2)-C6 fungal-type DNA-binding domain"/>
    <property type="match status" value="1"/>
</dbReference>
<protein>
    <submittedName>
        <fullName evidence="3">Uncharacterized protein</fullName>
    </submittedName>
</protein>
<feature type="coiled-coil region" evidence="1">
    <location>
        <begin position="71"/>
        <end position="98"/>
    </location>
</feature>
<feature type="region of interest" description="Disordered" evidence="2">
    <location>
        <begin position="190"/>
        <end position="218"/>
    </location>
</feature>
<keyword evidence="4" id="KW-1185">Reference proteome</keyword>
<dbReference type="AlphaFoldDB" id="A0A6A5ZU80"/>
<dbReference type="SUPFAM" id="SSF57701">
    <property type="entry name" value="Zn2/Cys6 DNA-binding domain"/>
    <property type="match status" value="1"/>
</dbReference>
<dbReference type="GO" id="GO:0008270">
    <property type="term" value="F:zinc ion binding"/>
    <property type="evidence" value="ECO:0007669"/>
    <property type="project" value="InterPro"/>
</dbReference>
<evidence type="ECO:0000256" key="2">
    <source>
        <dbReference type="SAM" id="MobiDB-lite"/>
    </source>
</evidence>
<evidence type="ECO:0000256" key="1">
    <source>
        <dbReference type="SAM" id="Coils"/>
    </source>
</evidence>
<feature type="compositionally biased region" description="Basic and acidic residues" evidence="2">
    <location>
        <begin position="209"/>
        <end position="218"/>
    </location>
</feature>
<dbReference type="GO" id="GO:0000981">
    <property type="term" value="F:DNA-binding transcription factor activity, RNA polymerase II-specific"/>
    <property type="evidence" value="ECO:0007669"/>
    <property type="project" value="InterPro"/>
</dbReference>
<evidence type="ECO:0000313" key="4">
    <source>
        <dbReference type="Proteomes" id="UP000799770"/>
    </source>
</evidence>